<comment type="caution">
    <text evidence="2">The sequence shown here is derived from an EMBL/GenBank/DDBJ whole genome shotgun (WGS) entry which is preliminary data.</text>
</comment>
<dbReference type="EMBL" id="CAXAMM010025191">
    <property type="protein sequence ID" value="CAK9056602.1"/>
    <property type="molecule type" value="Genomic_DNA"/>
</dbReference>
<keyword evidence="3" id="KW-1185">Reference proteome</keyword>
<sequence>MWRRLFWLASLWTILRVAGAQEDLSCEGYHFDGVDWGSLRRRFEIYADKYLDRPQLLAEEFDLAKSYAFSYSPENRCLLGDLTLRFFLWLAVSPSELRAAVAALSSDGAAASTLTELMQETWTWFWDLPLSWEEILKSGWPLFSILAAVSERVRDEGDRRCESPELAPFVETFDNAIAVSTHHAASLLLEARADCPEATASALVALADQLRTTMWQQPNRYYHFTSTLPERQPKEEDVEILLSRAEALLRPARSWRSLTSLWPFWRHLDRLGAAQVVNVTSSSSWFWMYVFPHRVRSDGIISNRIRGTSQARWASVTGRSDTRDLG</sequence>
<protein>
    <submittedName>
        <fullName evidence="2">Integrase catalytic domain-containing protein</fullName>
    </submittedName>
</protein>
<name>A0ABP0N0N3_9DINO</name>
<feature type="chain" id="PRO_5046216513" evidence="1">
    <location>
        <begin position="21"/>
        <end position="326"/>
    </location>
</feature>
<dbReference type="Proteomes" id="UP001642464">
    <property type="component" value="Unassembled WGS sequence"/>
</dbReference>
<organism evidence="2 3">
    <name type="scientific">Durusdinium trenchii</name>
    <dbReference type="NCBI Taxonomy" id="1381693"/>
    <lineage>
        <taxon>Eukaryota</taxon>
        <taxon>Sar</taxon>
        <taxon>Alveolata</taxon>
        <taxon>Dinophyceae</taxon>
        <taxon>Suessiales</taxon>
        <taxon>Symbiodiniaceae</taxon>
        <taxon>Durusdinium</taxon>
    </lineage>
</organism>
<feature type="signal peptide" evidence="1">
    <location>
        <begin position="1"/>
        <end position="20"/>
    </location>
</feature>
<evidence type="ECO:0000256" key="1">
    <source>
        <dbReference type="SAM" id="SignalP"/>
    </source>
</evidence>
<keyword evidence="1" id="KW-0732">Signal</keyword>
<evidence type="ECO:0000313" key="2">
    <source>
        <dbReference type="EMBL" id="CAK9056602.1"/>
    </source>
</evidence>
<reference evidence="2 3" key="1">
    <citation type="submission" date="2024-02" db="EMBL/GenBank/DDBJ databases">
        <authorList>
            <person name="Chen Y."/>
            <person name="Shah S."/>
            <person name="Dougan E. K."/>
            <person name="Thang M."/>
            <person name="Chan C."/>
        </authorList>
    </citation>
    <scope>NUCLEOTIDE SEQUENCE [LARGE SCALE GENOMIC DNA]</scope>
</reference>
<accession>A0ABP0N0N3</accession>
<proteinExistence type="predicted"/>
<evidence type="ECO:0000313" key="3">
    <source>
        <dbReference type="Proteomes" id="UP001642464"/>
    </source>
</evidence>
<gene>
    <name evidence="2" type="ORF">SCF082_LOCUS30487</name>
</gene>